<evidence type="ECO:0000259" key="6">
    <source>
        <dbReference type="Pfam" id="PF01494"/>
    </source>
</evidence>
<dbReference type="RefSeq" id="WP_104831389.1">
    <property type="nucleotide sequence ID" value="NZ_PJCH01000015.1"/>
</dbReference>
<dbReference type="AlphaFoldDB" id="A0A2S7K0Y6"/>
<evidence type="ECO:0000256" key="4">
    <source>
        <dbReference type="ARBA" id="ARBA00022827"/>
    </source>
</evidence>
<sequence>MIFDFDQLSAFNIPPIVIIGSGPAGVTLARTLANKGVDSLILEAGGMELTERTQETCKGKVIGDEYWDLEYSHLKYFGGASNHWSGFCRQLDAVDFEPRDDIDSHLGWPIAKTDLDPYLEPASKILKVPALKEKTISRRLKEIEFALSPPVRFGDSEYEEFFRSSKRANLCLNANVISLRARNGRIEAAEVAGPDGTVTTVRTGFAVICAGGIDNSRLLLWSNEMSEEPVVADSRTLGKYWFEHPHNMGGEVKTHGFPTEYNFPYDWTFLSPTAEAMREFRILNASIRIYHTLGDDSLPKAMARSAFCATRPVSTGVFDRLDVSVKCADPIQLVWEQEPRSENRIELSKQEKDGFGVPRPVLYWKKSKLDYRTAKVALELLGRHLQEKNQGVVHSYEHIIGAKHHPATGWMAGHHHMGGTRMAERPDLGVVDRNLKIFGMANGYVLGSSVFPHGGHANPTFTIVQMSLRLAEHLEATSRAP</sequence>
<dbReference type="PANTHER" id="PTHR42784">
    <property type="entry name" value="PYRANOSE 2-OXIDASE"/>
    <property type="match status" value="1"/>
</dbReference>
<protein>
    <recommendedName>
        <fullName evidence="10">GMC family oxidoreductase</fullName>
    </recommendedName>
</protein>
<dbReference type="Pfam" id="PF05199">
    <property type="entry name" value="GMC_oxred_C"/>
    <property type="match status" value="1"/>
</dbReference>
<proteinExistence type="inferred from homology"/>
<organism evidence="8 9">
    <name type="scientific">Hyphococcus luteus</name>
    <dbReference type="NCBI Taxonomy" id="2058213"/>
    <lineage>
        <taxon>Bacteria</taxon>
        <taxon>Pseudomonadati</taxon>
        <taxon>Pseudomonadota</taxon>
        <taxon>Alphaproteobacteria</taxon>
        <taxon>Parvularculales</taxon>
        <taxon>Parvularculaceae</taxon>
        <taxon>Hyphococcus</taxon>
    </lineage>
</organism>
<evidence type="ECO:0000313" key="8">
    <source>
        <dbReference type="EMBL" id="PQA86177.1"/>
    </source>
</evidence>
<evidence type="ECO:0000313" key="9">
    <source>
        <dbReference type="Proteomes" id="UP000239504"/>
    </source>
</evidence>
<dbReference type="GO" id="GO:0016614">
    <property type="term" value="F:oxidoreductase activity, acting on CH-OH group of donors"/>
    <property type="evidence" value="ECO:0007669"/>
    <property type="project" value="InterPro"/>
</dbReference>
<keyword evidence="4" id="KW-0274">FAD</keyword>
<feature type="domain" description="FAD-binding" evidence="6">
    <location>
        <begin position="16"/>
        <end position="44"/>
    </location>
</feature>
<keyword evidence="3" id="KW-0285">Flavoprotein</keyword>
<dbReference type="Pfam" id="PF01494">
    <property type="entry name" value="FAD_binding_3"/>
    <property type="match status" value="1"/>
</dbReference>
<evidence type="ECO:0000256" key="2">
    <source>
        <dbReference type="ARBA" id="ARBA00010790"/>
    </source>
</evidence>
<evidence type="ECO:0000256" key="5">
    <source>
        <dbReference type="ARBA" id="ARBA00023002"/>
    </source>
</evidence>
<dbReference type="OrthoDB" id="9798604at2"/>
<dbReference type="EMBL" id="PJCH01000015">
    <property type="protein sequence ID" value="PQA86177.1"/>
    <property type="molecule type" value="Genomic_DNA"/>
</dbReference>
<evidence type="ECO:0000256" key="3">
    <source>
        <dbReference type="ARBA" id="ARBA00022630"/>
    </source>
</evidence>
<comment type="similarity">
    <text evidence="2">Belongs to the GMC oxidoreductase family.</text>
</comment>
<dbReference type="SUPFAM" id="SSF51905">
    <property type="entry name" value="FAD/NAD(P)-binding domain"/>
    <property type="match status" value="1"/>
</dbReference>
<evidence type="ECO:0008006" key="10">
    <source>
        <dbReference type="Google" id="ProtNLM"/>
    </source>
</evidence>
<dbReference type="InterPro" id="IPR051473">
    <property type="entry name" value="P2Ox-like"/>
</dbReference>
<dbReference type="Proteomes" id="UP000239504">
    <property type="component" value="Unassembled WGS sequence"/>
</dbReference>
<reference evidence="8 9" key="1">
    <citation type="submission" date="2017-12" db="EMBL/GenBank/DDBJ databases">
        <authorList>
            <person name="Hurst M.R.H."/>
        </authorList>
    </citation>
    <scope>NUCLEOTIDE SEQUENCE [LARGE SCALE GENOMIC DNA]</scope>
    <source>
        <strain evidence="8 9">SY-3-19</strain>
    </source>
</reference>
<dbReference type="GO" id="GO:0071949">
    <property type="term" value="F:FAD binding"/>
    <property type="evidence" value="ECO:0007669"/>
    <property type="project" value="InterPro"/>
</dbReference>
<dbReference type="InterPro" id="IPR036188">
    <property type="entry name" value="FAD/NAD-bd_sf"/>
</dbReference>
<feature type="domain" description="Glucose-methanol-choline oxidoreductase C-terminal" evidence="7">
    <location>
        <begin position="339"/>
        <end position="464"/>
    </location>
</feature>
<gene>
    <name evidence="8" type="ORF">CW354_17625</name>
</gene>
<comment type="caution">
    <text evidence="8">The sequence shown here is derived from an EMBL/GenBank/DDBJ whole genome shotgun (WGS) entry which is preliminary data.</text>
</comment>
<accession>A0A2S7K0Y6</accession>
<dbReference type="PRINTS" id="PR00420">
    <property type="entry name" value="RNGMNOXGNASE"/>
</dbReference>
<dbReference type="InterPro" id="IPR002938">
    <property type="entry name" value="FAD-bd"/>
</dbReference>
<name>A0A2S7K0Y6_9PROT</name>
<keyword evidence="9" id="KW-1185">Reference proteome</keyword>
<dbReference type="PANTHER" id="PTHR42784:SF1">
    <property type="entry name" value="PYRANOSE 2-OXIDASE"/>
    <property type="match status" value="1"/>
</dbReference>
<dbReference type="Gene3D" id="3.50.50.60">
    <property type="entry name" value="FAD/NAD(P)-binding domain"/>
    <property type="match status" value="2"/>
</dbReference>
<dbReference type="InterPro" id="IPR007867">
    <property type="entry name" value="GMC_OxRtase_C"/>
</dbReference>
<evidence type="ECO:0000259" key="7">
    <source>
        <dbReference type="Pfam" id="PF05199"/>
    </source>
</evidence>
<keyword evidence="5" id="KW-0560">Oxidoreductase</keyword>
<evidence type="ECO:0000256" key="1">
    <source>
        <dbReference type="ARBA" id="ARBA00001974"/>
    </source>
</evidence>
<comment type="cofactor">
    <cofactor evidence="1">
        <name>FAD</name>
        <dbReference type="ChEBI" id="CHEBI:57692"/>
    </cofactor>
</comment>